<dbReference type="Proteomes" id="UP000000576">
    <property type="component" value="Chromosome"/>
</dbReference>
<sequence length="221" mass="25114">MRAPVRSPRGRLMVIQRSRADACALPWRSLSPHSLLMSIVLTPFARTRLFPRDGRRNAIQDCTPEQFIQRLNDAAPLRVIEGYAPFCQLHVHRNWTSTRCLTIPITDDNRHLLRSGYEARSTQELAVLVRWFEGVEPTVAAYLLPILYSREQLAKEGTPIEADWGVVGCLYTAEPDEIPMAPITMLRNALGVEEGGSGTLLDRDAYRRSVAFWERNANWRG</sequence>
<protein>
    <recommendedName>
        <fullName evidence="3">DUF3228 family protein</fullName>
    </recommendedName>
</protein>
<dbReference type="PANTHER" id="PTHR38666">
    <property type="match status" value="1"/>
</dbReference>
<dbReference type="EMBL" id="AE008923">
    <property type="protein sequence ID" value="AAM35688.1"/>
    <property type="molecule type" value="Genomic_DNA"/>
</dbReference>
<dbReference type="AlphaFoldDB" id="A0AAI7ZDG9"/>
<organism evidence="1 2">
    <name type="scientific">Xanthomonas axonopodis pv. citri (strain 306)</name>
    <dbReference type="NCBI Taxonomy" id="190486"/>
    <lineage>
        <taxon>Bacteria</taxon>
        <taxon>Pseudomonadati</taxon>
        <taxon>Pseudomonadota</taxon>
        <taxon>Gammaproteobacteria</taxon>
        <taxon>Lysobacterales</taxon>
        <taxon>Lysobacteraceae</taxon>
        <taxon>Xanthomonas</taxon>
    </lineage>
</organism>
<evidence type="ECO:0008006" key="3">
    <source>
        <dbReference type="Google" id="ProtNLM"/>
    </source>
</evidence>
<dbReference type="PANTHER" id="PTHR38666:SF2">
    <property type="entry name" value="FLAGELLAR ASSOCIATED PROTEIN"/>
    <property type="match status" value="1"/>
</dbReference>
<evidence type="ECO:0000313" key="1">
    <source>
        <dbReference type="EMBL" id="AAM35688.1"/>
    </source>
</evidence>
<dbReference type="KEGG" id="xac:XAC0800"/>
<reference evidence="1 2" key="1">
    <citation type="journal article" date="2002" name="Nature">
        <title>Comparison of the genomes of two Xanthomonas pathogens with differing host specificities.</title>
        <authorList>
            <person name="da Silva A.C."/>
            <person name="Ferro J.A."/>
            <person name="Reinach F.C."/>
            <person name="Farah C.S."/>
            <person name="Furlan L.R."/>
            <person name="Quaggio R.B."/>
            <person name="Monteiro-Vitorello C.B."/>
            <person name="Van Sluys M.A."/>
            <person name="Almeida N.F."/>
            <person name="Alves L.M."/>
            <person name="do Amaral A.M."/>
            <person name="Bertolini M.C."/>
            <person name="Camargo L.E."/>
            <person name="Camarotte G."/>
            <person name="Cannavan F."/>
            <person name="Cardozo J."/>
            <person name="Chambergo F."/>
            <person name="Ciapina L.P."/>
            <person name="Cicarelli R.M."/>
            <person name="Coutinho L.L."/>
            <person name="Cursino-Santos J.R."/>
            <person name="El-Dorry H."/>
            <person name="Faria J.B."/>
            <person name="Ferreira A.J."/>
            <person name="Ferreira R.C."/>
            <person name="Ferro M.I."/>
            <person name="Formighieri E.F."/>
            <person name="Franco M.C."/>
            <person name="Greggio C.C."/>
            <person name="Gruber A."/>
            <person name="Katsuyama A.M."/>
            <person name="Kishi L.T."/>
            <person name="Leite R.P."/>
            <person name="Lemos E.G."/>
            <person name="Lemos M.V."/>
            <person name="Locali E.C."/>
            <person name="Machado M.A."/>
            <person name="Madeira A.M."/>
            <person name="Martinez-Rossi N.M."/>
            <person name="Martins E.C."/>
            <person name="Meidanis J."/>
            <person name="Menck C.F."/>
            <person name="Miyaki C.Y."/>
            <person name="Moon D.H."/>
            <person name="Moreira L.M."/>
            <person name="Novo M.T."/>
            <person name="Okura V.K."/>
            <person name="Oliveira M.C."/>
            <person name="Oliveira V.R."/>
            <person name="Pereira H.A."/>
            <person name="Rossi A."/>
            <person name="Sena J.A."/>
            <person name="Silva C."/>
            <person name="de Souza R.F."/>
            <person name="Spinola L.A."/>
            <person name="Takita M.A."/>
            <person name="Tamura R.E."/>
            <person name="Teixeira E.C."/>
            <person name="Tezza R.I."/>
            <person name="Trindade dos Santos M."/>
            <person name="Truffi D."/>
            <person name="Tsai S.M."/>
            <person name="White F.F."/>
            <person name="Setubal J.C."/>
            <person name="Kitajima J.P."/>
        </authorList>
    </citation>
    <scope>NUCLEOTIDE SEQUENCE [LARGE SCALE GENOMIC DNA]</scope>
    <source>
        <strain evidence="1 2">306</strain>
    </source>
</reference>
<proteinExistence type="predicted"/>
<gene>
    <name evidence="1" type="ordered locus">XAC0800</name>
</gene>
<dbReference type="Gene3D" id="3.30.2310.50">
    <property type="entry name" value="Protein of unknown function (DUF3228), domain 1"/>
    <property type="match status" value="2"/>
</dbReference>
<name>A0AAI7ZDG9_XANAC</name>
<evidence type="ECO:0000313" key="2">
    <source>
        <dbReference type="Proteomes" id="UP000000576"/>
    </source>
</evidence>
<dbReference type="InterPro" id="IPR021610">
    <property type="entry name" value="DUF3228"/>
</dbReference>
<accession>A0AAI7ZDG9</accession>
<dbReference type="Pfam" id="PF11539">
    <property type="entry name" value="DUF3228"/>
    <property type="match status" value="1"/>
</dbReference>